<dbReference type="EC" id="3.6.1.56" evidence="13"/>
<dbReference type="SUPFAM" id="SSF55811">
    <property type="entry name" value="Nudix"/>
    <property type="match status" value="1"/>
</dbReference>
<dbReference type="InterPro" id="IPR015797">
    <property type="entry name" value="NUDIX_hydrolase-like_dom_sf"/>
</dbReference>
<evidence type="ECO:0000256" key="9">
    <source>
        <dbReference type="ARBA" id="ARBA00024448"/>
    </source>
</evidence>
<evidence type="ECO:0000256" key="16">
    <source>
        <dbReference type="ARBA" id="ARBA00030634"/>
    </source>
</evidence>
<evidence type="ECO:0000256" key="20">
    <source>
        <dbReference type="ARBA" id="ARBA00048002"/>
    </source>
</evidence>
<comment type="catalytic activity">
    <reaction evidence="20">
        <text>N(6)-methyl-ATP + H2O = N(6)-methyl-AMP + diphosphate + H(+)</text>
        <dbReference type="Rhea" id="RHEA:67608"/>
        <dbReference type="ChEBI" id="CHEBI:15377"/>
        <dbReference type="ChEBI" id="CHEBI:15378"/>
        <dbReference type="ChEBI" id="CHEBI:33019"/>
        <dbReference type="ChEBI" id="CHEBI:144842"/>
        <dbReference type="ChEBI" id="CHEBI:172873"/>
    </reaction>
    <physiologicalReaction direction="left-to-right" evidence="20">
        <dbReference type="Rhea" id="RHEA:67609"/>
    </physiologicalReaction>
</comment>
<evidence type="ECO:0000313" key="25">
    <source>
        <dbReference type="EMBL" id="KAJ4462144.1"/>
    </source>
</evidence>
<dbReference type="Pfam" id="PF00293">
    <property type="entry name" value="NUDIX"/>
    <property type="match status" value="1"/>
</dbReference>
<keyword evidence="6" id="KW-0378">Hydrolase</keyword>
<evidence type="ECO:0000256" key="6">
    <source>
        <dbReference type="ARBA" id="ARBA00022801"/>
    </source>
</evidence>
<comment type="function">
    <text evidence="23">Oxidized purine nucleoside triphosphate hydrolase which is a prominent sanitizer of the oxidized nucleotide pool. Catalyzes the hydrolysis of 2-oxo-dATP (2-hydroxy-dATP) into 2-oxo-dAMP. Also has a significant hydrolase activity toward 2-oxo-ATP, 8-oxo-dGTP and 8-oxo-dATP. Through the hydrolysis of oxidized purine nucleoside triphosphates, prevents their incorporation into DNA and the subsequent transversions A:T to C:G and G:C to T:A. Also catalyzes the hydrolysis of methylated purine nucleoside triphosphate preventing their integration into DNA. Through this antimutagenic activity protects cells from oxidative stress.</text>
</comment>
<dbReference type="PRINTS" id="PR01403">
    <property type="entry name" value="8OXTPHPHTASE"/>
</dbReference>
<evidence type="ECO:0000259" key="24">
    <source>
        <dbReference type="PROSITE" id="PS51462"/>
    </source>
</evidence>
<dbReference type="PROSITE" id="PS00893">
    <property type="entry name" value="NUDIX_BOX"/>
    <property type="match status" value="1"/>
</dbReference>
<organism evidence="25 26">
    <name type="scientific">Paratrimastix pyriformis</name>
    <dbReference type="NCBI Taxonomy" id="342808"/>
    <lineage>
        <taxon>Eukaryota</taxon>
        <taxon>Metamonada</taxon>
        <taxon>Preaxostyla</taxon>
        <taxon>Paratrimastigidae</taxon>
        <taxon>Paratrimastix</taxon>
    </lineage>
</organism>
<evidence type="ECO:0000256" key="2">
    <source>
        <dbReference type="ARBA" id="ARBA00004123"/>
    </source>
</evidence>
<comment type="subunit">
    <text evidence="4">Monomer.</text>
</comment>
<keyword evidence="26" id="KW-1185">Reference proteome</keyword>
<feature type="domain" description="Nudix hydrolase" evidence="24">
    <location>
        <begin position="1"/>
        <end position="138"/>
    </location>
</feature>
<dbReference type="Proteomes" id="UP001141327">
    <property type="component" value="Unassembled WGS sequence"/>
</dbReference>
<comment type="catalytic activity">
    <reaction evidence="12">
        <text>2-oxo-ATP + H2O = 2-oxo-AMP + diphosphate + H(+)</text>
        <dbReference type="Rhea" id="RHEA:67392"/>
        <dbReference type="ChEBI" id="CHEBI:15377"/>
        <dbReference type="ChEBI" id="CHEBI:15378"/>
        <dbReference type="ChEBI" id="CHEBI:33019"/>
        <dbReference type="ChEBI" id="CHEBI:71395"/>
        <dbReference type="ChEBI" id="CHEBI:172878"/>
    </reaction>
    <physiologicalReaction direction="left-to-right" evidence="12">
        <dbReference type="Rhea" id="RHEA:67393"/>
    </physiologicalReaction>
</comment>
<comment type="similarity">
    <text evidence="3">Belongs to the Nudix hydrolase family.</text>
</comment>
<evidence type="ECO:0000313" key="26">
    <source>
        <dbReference type="Proteomes" id="UP001141327"/>
    </source>
</evidence>
<dbReference type="Gene3D" id="3.90.79.10">
    <property type="entry name" value="Nucleoside Triphosphate Pyrophosphohydrolase"/>
    <property type="match status" value="1"/>
</dbReference>
<dbReference type="PROSITE" id="PS51462">
    <property type="entry name" value="NUDIX"/>
    <property type="match status" value="1"/>
</dbReference>
<reference evidence="25" key="1">
    <citation type="journal article" date="2022" name="bioRxiv">
        <title>Genomics of Preaxostyla Flagellates Illuminates Evolutionary Transitions and the Path Towards Mitochondrial Loss.</title>
        <authorList>
            <person name="Novak L.V.F."/>
            <person name="Treitli S.C."/>
            <person name="Pyrih J."/>
            <person name="Halakuc P."/>
            <person name="Pipaliya S.V."/>
            <person name="Vacek V."/>
            <person name="Brzon O."/>
            <person name="Soukal P."/>
            <person name="Eme L."/>
            <person name="Dacks J.B."/>
            <person name="Karnkowska A."/>
            <person name="Elias M."/>
            <person name="Hampl V."/>
        </authorList>
    </citation>
    <scope>NUCLEOTIDE SEQUENCE</scope>
    <source>
        <strain evidence="25">RCP-MX</strain>
    </source>
</reference>
<evidence type="ECO:0000256" key="23">
    <source>
        <dbReference type="ARBA" id="ARBA00053094"/>
    </source>
</evidence>
<evidence type="ECO:0000256" key="1">
    <source>
        <dbReference type="ARBA" id="ARBA00001946"/>
    </source>
</evidence>
<keyword evidence="8" id="KW-0539">Nucleus</keyword>
<dbReference type="EMBL" id="JAPMOS010000004">
    <property type="protein sequence ID" value="KAJ4462144.1"/>
    <property type="molecule type" value="Genomic_DNA"/>
</dbReference>
<comment type="catalytic activity">
    <reaction evidence="9">
        <text>8-oxo-dATP + H2O = 8-oxo-dAMP + diphosphate + H(+)</text>
        <dbReference type="Rhea" id="RHEA:65396"/>
        <dbReference type="ChEBI" id="CHEBI:15377"/>
        <dbReference type="ChEBI" id="CHEBI:15378"/>
        <dbReference type="ChEBI" id="CHEBI:33019"/>
        <dbReference type="ChEBI" id="CHEBI:71361"/>
        <dbReference type="ChEBI" id="CHEBI:172871"/>
    </reaction>
    <physiologicalReaction direction="left-to-right" evidence="9">
        <dbReference type="Rhea" id="RHEA:65397"/>
    </physiologicalReaction>
</comment>
<keyword evidence="5" id="KW-0479">Metal-binding</keyword>
<comment type="catalytic activity">
    <reaction evidence="22">
        <text>N(6)-methyl-dATP + H2O = N(6)-methyl-dAMP + diphosphate + H(+)</text>
        <dbReference type="Rhea" id="RHEA:67604"/>
        <dbReference type="ChEBI" id="CHEBI:15377"/>
        <dbReference type="ChEBI" id="CHEBI:15378"/>
        <dbReference type="ChEBI" id="CHEBI:33019"/>
        <dbReference type="ChEBI" id="CHEBI:169976"/>
        <dbReference type="ChEBI" id="CHEBI:172872"/>
    </reaction>
    <physiologicalReaction direction="left-to-right" evidence="22">
        <dbReference type="Rhea" id="RHEA:67605"/>
    </physiologicalReaction>
</comment>
<evidence type="ECO:0000256" key="19">
    <source>
        <dbReference type="ARBA" id="ARBA00032071"/>
    </source>
</evidence>
<gene>
    <name evidence="25" type="ORF">PAPYR_1324</name>
</gene>
<evidence type="ECO:0000256" key="10">
    <source>
        <dbReference type="ARBA" id="ARBA00024459"/>
    </source>
</evidence>
<evidence type="ECO:0000256" key="11">
    <source>
        <dbReference type="ARBA" id="ARBA00024486"/>
    </source>
</evidence>
<evidence type="ECO:0000256" key="21">
    <source>
        <dbReference type="ARBA" id="ARBA00048894"/>
    </source>
</evidence>
<keyword evidence="7" id="KW-0460">Magnesium</keyword>
<protein>
    <recommendedName>
        <fullName evidence="14">Oxidized purine nucleoside triphosphate hydrolase</fullName>
        <ecNumber evidence="13">3.6.1.56</ecNumber>
    </recommendedName>
    <alternativeName>
        <fullName evidence="18">2-hydroxy-dATP diphosphatase</fullName>
    </alternativeName>
    <alternativeName>
        <fullName evidence="17">7,8-dihydro-8-oxoguanine triphosphatase</fullName>
    </alternativeName>
    <alternativeName>
        <fullName evidence="16">8-oxo-dGTPase</fullName>
    </alternativeName>
    <alternativeName>
        <fullName evidence="19">Methylated purine nucleoside triphosphate hydrolase</fullName>
    </alternativeName>
    <alternativeName>
        <fullName evidence="15">Nucleoside diphosphate-linked moiety X motif 1</fullName>
    </alternativeName>
</protein>
<dbReference type="PANTHER" id="PTHR43758">
    <property type="entry name" value="7,8-DIHYDRO-8-OXOGUANINE TRIPHOSPHATASE"/>
    <property type="match status" value="1"/>
</dbReference>
<evidence type="ECO:0000256" key="5">
    <source>
        <dbReference type="ARBA" id="ARBA00022723"/>
    </source>
</evidence>
<sequence length="214" mass="24641">MLKRPDSVQLATLFWILEPNRVLLGMKKRGFGVGKYNGFGGKVQADETPLQGALRELQEECGLIPIDTRPRGILLFEFVEPDKRWYLEVHLYSATKFTGNVTESEEMRPEWFAYPDVPHGKMWEDDKYWWPILMRDSNFLGHFVFDNSQLLSRGLVRECPSIPARFPRPRSTWPQGIPPTDADVDHPFPDPPLERVVRCESITPGVPTETHPIP</sequence>
<evidence type="ECO:0000256" key="8">
    <source>
        <dbReference type="ARBA" id="ARBA00023242"/>
    </source>
</evidence>
<name>A0ABQ8USN7_9EUKA</name>
<dbReference type="PANTHER" id="PTHR43758:SF2">
    <property type="entry name" value="OXIDIZED PURINE NUCLEOSIDE TRIPHOSPHATE HYDROLASE"/>
    <property type="match status" value="1"/>
</dbReference>
<comment type="cofactor">
    <cofactor evidence="1">
        <name>Mg(2+)</name>
        <dbReference type="ChEBI" id="CHEBI:18420"/>
    </cofactor>
</comment>
<evidence type="ECO:0000256" key="17">
    <source>
        <dbReference type="ARBA" id="ARBA00030682"/>
    </source>
</evidence>
<comment type="catalytic activity">
    <reaction evidence="21">
        <text>O(6)-methyl-dGTP + H2O = O(6)-methyl-dGMP + diphosphate + H(+)</text>
        <dbReference type="Rhea" id="RHEA:67600"/>
        <dbReference type="ChEBI" id="CHEBI:15377"/>
        <dbReference type="ChEBI" id="CHEBI:15378"/>
        <dbReference type="ChEBI" id="CHEBI:33019"/>
        <dbReference type="ChEBI" id="CHEBI:169974"/>
        <dbReference type="ChEBI" id="CHEBI:169975"/>
    </reaction>
    <physiologicalReaction direction="left-to-right" evidence="21">
        <dbReference type="Rhea" id="RHEA:67601"/>
    </physiologicalReaction>
</comment>
<comment type="catalytic activity">
    <reaction evidence="11">
        <text>8-oxo-dGTP + H2O = 8-oxo-dGMP + diphosphate + H(+)</text>
        <dbReference type="Rhea" id="RHEA:31575"/>
        <dbReference type="ChEBI" id="CHEBI:15377"/>
        <dbReference type="ChEBI" id="CHEBI:15378"/>
        <dbReference type="ChEBI" id="CHEBI:33019"/>
        <dbReference type="ChEBI" id="CHEBI:63224"/>
        <dbReference type="ChEBI" id="CHEBI:77896"/>
    </reaction>
    <physiologicalReaction direction="left-to-right" evidence="11">
        <dbReference type="Rhea" id="RHEA:31576"/>
    </physiologicalReaction>
</comment>
<evidence type="ECO:0000256" key="12">
    <source>
        <dbReference type="ARBA" id="ARBA00024596"/>
    </source>
</evidence>
<dbReference type="InterPro" id="IPR000086">
    <property type="entry name" value="NUDIX_hydrolase_dom"/>
</dbReference>
<proteinExistence type="inferred from homology"/>
<comment type="subcellular location">
    <subcellularLocation>
        <location evidence="2">Nucleus</location>
    </subcellularLocation>
</comment>
<evidence type="ECO:0000256" key="15">
    <source>
        <dbReference type="ARBA" id="ARBA00029673"/>
    </source>
</evidence>
<evidence type="ECO:0000256" key="18">
    <source>
        <dbReference type="ARBA" id="ARBA00031927"/>
    </source>
</evidence>
<accession>A0ABQ8USN7</accession>
<evidence type="ECO:0000256" key="14">
    <source>
        <dbReference type="ARBA" id="ARBA00026218"/>
    </source>
</evidence>
<dbReference type="CDD" id="cd03427">
    <property type="entry name" value="NUDIX_MTH1_Nudt1"/>
    <property type="match status" value="1"/>
</dbReference>
<evidence type="ECO:0000256" key="7">
    <source>
        <dbReference type="ARBA" id="ARBA00022842"/>
    </source>
</evidence>
<evidence type="ECO:0000256" key="3">
    <source>
        <dbReference type="ARBA" id="ARBA00005582"/>
    </source>
</evidence>
<comment type="catalytic activity">
    <reaction evidence="10">
        <text>2-oxo-dATP + H2O = 2-oxo-dAMP + diphosphate + H(+)</text>
        <dbReference type="Rhea" id="RHEA:31583"/>
        <dbReference type="ChEBI" id="CHEBI:15377"/>
        <dbReference type="ChEBI" id="CHEBI:15378"/>
        <dbReference type="ChEBI" id="CHEBI:33019"/>
        <dbReference type="ChEBI" id="CHEBI:63212"/>
        <dbReference type="ChEBI" id="CHEBI:77897"/>
        <dbReference type="EC" id="3.6.1.56"/>
    </reaction>
    <physiologicalReaction direction="left-to-right" evidence="10">
        <dbReference type="Rhea" id="RHEA:31584"/>
    </physiologicalReaction>
</comment>
<comment type="caution">
    <text evidence="25">The sequence shown here is derived from an EMBL/GenBank/DDBJ whole genome shotgun (WGS) entry which is preliminary data.</text>
</comment>
<evidence type="ECO:0000256" key="4">
    <source>
        <dbReference type="ARBA" id="ARBA00011245"/>
    </source>
</evidence>
<dbReference type="InterPro" id="IPR003563">
    <property type="entry name" value="8ODP"/>
</dbReference>
<evidence type="ECO:0000256" key="22">
    <source>
        <dbReference type="ARBA" id="ARBA00049032"/>
    </source>
</evidence>
<evidence type="ECO:0000256" key="13">
    <source>
        <dbReference type="ARBA" id="ARBA00026103"/>
    </source>
</evidence>
<dbReference type="InterPro" id="IPR020084">
    <property type="entry name" value="NUDIX_hydrolase_CS"/>
</dbReference>